<feature type="non-terminal residue" evidence="5">
    <location>
        <position position="292"/>
    </location>
</feature>
<evidence type="ECO:0000256" key="3">
    <source>
        <dbReference type="ARBA" id="ARBA00022691"/>
    </source>
</evidence>
<reference evidence="5" key="1">
    <citation type="journal article" date="2014" name="Front. Microbiol.">
        <title>High frequency of phylogenetically diverse reductive dehalogenase-homologous genes in deep subseafloor sedimentary metagenomes.</title>
        <authorList>
            <person name="Kawai M."/>
            <person name="Futagami T."/>
            <person name="Toyoda A."/>
            <person name="Takaki Y."/>
            <person name="Nishi S."/>
            <person name="Hori S."/>
            <person name="Arai W."/>
            <person name="Tsubouchi T."/>
            <person name="Morono Y."/>
            <person name="Uchiyama I."/>
            <person name="Ito T."/>
            <person name="Fujiyama A."/>
            <person name="Inagaki F."/>
            <person name="Takami H."/>
        </authorList>
    </citation>
    <scope>NUCLEOTIDE SEQUENCE</scope>
    <source>
        <strain evidence="5">Expedition CK06-06</strain>
    </source>
</reference>
<proteinExistence type="predicted"/>
<evidence type="ECO:0000256" key="1">
    <source>
        <dbReference type="ARBA" id="ARBA00022603"/>
    </source>
</evidence>
<keyword evidence="1" id="KW-0489">Methyltransferase</keyword>
<dbReference type="InterPro" id="IPR013216">
    <property type="entry name" value="Methyltransf_11"/>
</dbReference>
<protein>
    <recommendedName>
        <fullName evidence="4">Methyltransferase type 11 domain-containing protein</fullName>
    </recommendedName>
</protein>
<accession>X1M1E5</accession>
<dbReference type="SUPFAM" id="SSF53335">
    <property type="entry name" value="S-adenosyl-L-methionine-dependent methyltransferases"/>
    <property type="match status" value="1"/>
</dbReference>
<dbReference type="EMBL" id="BARV01006131">
    <property type="protein sequence ID" value="GAI08465.1"/>
    <property type="molecule type" value="Genomic_DNA"/>
</dbReference>
<gene>
    <name evidence="5" type="ORF">S06H3_12535</name>
</gene>
<name>X1M1E5_9ZZZZ</name>
<keyword evidence="2" id="KW-0808">Transferase</keyword>
<dbReference type="Gene3D" id="3.40.50.150">
    <property type="entry name" value="Vaccinia Virus protein VP39"/>
    <property type="match status" value="1"/>
</dbReference>
<dbReference type="AlphaFoldDB" id="X1M1E5"/>
<evidence type="ECO:0000259" key="4">
    <source>
        <dbReference type="Pfam" id="PF08241"/>
    </source>
</evidence>
<comment type="caution">
    <text evidence="5">The sequence shown here is derived from an EMBL/GenBank/DDBJ whole genome shotgun (WGS) entry which is preliminary data.</text>
</comment>
<dbReference type="Pfam" id="PF08241">
    <property type="entry name" value="Methyltransf_11"/>
    <property type="match status" value="1"/>
</dbReference>
<dbReference type="InterPro" id="IPR029063">
    <property type="entry name" value="SAM-dependent_MTases_sf"/>
</dbReference>
<dbReference type="GO" id="GO:0008757">
    <property type="term" value="F:S-adenosylmethionine-dependent methyltransferase activity"/>
    <property type="evidence" value="ECO:0007669"/>
    <property type="project" value="InterPro"/>
</dbReference>
<evidence type="ECO:0000256" key="2">
    <source>
        <dbReference type="ARBA" id="ARBA00022679"/>
    </source>
</evidence>
<evidence type="ECO:0000313" key="5">
    <source>
        <dbReference type="EMBL" id="GAI08465.1"/>
    </source>
</evidence>
<dbReference type="PANTHER" id="PTHR43464:SF19">
    <property type="entry name" value="UBIQUINONE BIOSYNTHESIS O-METHYLTRANSFERASE, MITOCHONDRIAL"/>
    <property type="match status" value="1"/>
</dbReference>
<organism evidence="5">
    <name type="scientific">marine sediment metagenome</name>
    <dbReference type="NCBI Taxonomy" id="412755"/>
    <lineage>
        <taxon>unclassified sequences</taxon>
        <taxon>metagenomes</taxon>
        <taxon>ecological metagenomes</taxon>
    </lineage>
</organism>
<feature type="domain" description="Methyltransferase type 11" evidence="4">
    <location>
        <begin position="73"/>
        <end position="171"/>
    </location>
</feature>
<dbReference type="CDD" id="cd02440">
    <property type="entry name" value="AdoMet_MTases"/>
    <property type="match status" value="1"/>
</dbReference>
<sequence length="292" mass="33915">MLQTDKSPKEILAEKIESWLMDFYRIEEYGLVGHLKRKIEANLSFLVNQEERQGHIIFVLEKFLKQLAGKKVLNVGCGSGGLEVALLRKGAEPVGLDIDPGSIEIADLRNSICADNRVEYIVGDGNLLPFREGCFDLVLSIGLLEHIEIERHDKVLRESMRVLKPGGVMFIICSPNKWFPYDMHFELPFVNWLPRYLKYWYVRIFRPYFTYRLATTDNVSAREIRKAINYDIDWIKSVWVDVMEFNLKQKSYREKPPTVRLLHNINRVSEKLHLNSFLLTVAKILSRANSGL</sequence>
<keyword evidence="3" id="KW-0949">S-adenosyl-L-methionine</keyword>
<dbReference type="PANTHER" id="PTHR43464">
    <property type="entry name" value="METHYLTRANSFERASE"/>
    <property type="match status" value="1"/>
</dbReference>
<dbReference type="GO" id="GO:0032259">
    <property type="term" value="P:methylation"/>
    <property type="evidence" value="ECO:0007669"/>
    <property type="project" value="UniProtKB-KW"/>
</dbReference>